<keyword evidence="5" id="KW-0966">Cell projection</keyword>
<comment type="similarity">
    <text evidence="2">Belongs to the flagella basal body rod proteins family.</text>
</comment>
<accession>A0A7W6LFR9</accession>
<dbReference type="InterPro" id="IPR002371">
    <property type="entry name" value="FlgK"/>
</dbReference>
<evidence type="ECO:0000313" key="6">
    <source>
        <dbReference type="Proteomes" id="UP000519897"/>
    </source>
</evidence>
<evidence type="ECO:0000256" key="1">
    <source>
        <dbReference type="ARBA" id="ARBA00004117"/>
    </source>
</evidence>
<name>A0A7W6LFR9_9HYPH</name>
<dbReference type="PANTHER" id="PTHR30033:SF1">
    <property type="entry name" value="FLAGELLAR HOOK-ASSOCIATED PROTEIN 1"/>
    <property type="match status" value="1"/>
</dbReference>
<evidence type="ECO:0000259" key="4">
    <source>
        <dbReference type="Pfam" id="PF00460"/>
    </source>
</evidence>
<keyword evidence="5" id="KW-0969">Cilium</keyword>
<reference evidence="5 6" key="1">
    <citation type="submission" date="2020-08" db="EMBL/GenBank/DDBJ databases">
        <title>Genomic Encyclopedia of Type Strains, Phase IV (KMG-IV): sequencing the most valuable type-strain genomes for metagenomic binning, comparative biology and taxonomic classification.</title>
        <authorList>
            <person name="Goeker M."/>
        </authorList>
    </citation>
    <scope>NUCLEOTIDE SEQUENCE [LARGE SCALE GENOMIC DNA]</scope>
    <source>
        <strain evidence="5 6">DSM 29514</strain>
    </source>
</reference>
<dbReference type="PANTHER" id="PTHR30033">
    <property type="entry name" value="FLAGELLAR HOOK-ASSOCIATED PROTEIN 1"/>
    <property type="match status" value="1"/>
</dbReference>
<organism evidence="5 6">
    <name type="scientific">Rhizobium rhizoryzae</name>
    <dbReference type="NCBI Taxonomy" id="451876"/>
    <lineage>
        <taxon>Bacteria</taxon>
        <taxon>Pseudomonadati</taxon>
        <taxon>Pseudomonadota</taxon>
        <taxon>Alphaproteobacteria</taxon>
        <taxon>Hyphomicrobiales</taxon>
        <taxon>Rhizobiaceae</taxon>
        <taxon>Rhizobium/Agrobacterium group</taxon>
        <taxon>Rhizobium</taxon>
    </lineage>
</organism>
<evidence type="ECO:0000313" key="5">
    <source>
        <dbReference type="EMBL" id="MBB4142106.1"/>
    </source>
</evidence>
<dbReference type="Proteomes" id="UP000519897">
    <property type="component" value="Unassembled WGS sequence"/>
</dbReference>
<comment type="subcellular location">
    <subcellularLocation>
        <location evidence="1">Bacterial flagellum basal body</location>
    </subcellularLocation>
</comment>
<dbReference type="InterPro" id="IPR001444">
    <property type="entry name" value="Flag_bb_rod_N"/>
</dbReference>
<feature type="domain" description="Flagellar basal body rod protein N-terminal" evidence="4">
    <location>
        <begin position="10"/>
        <end position="38"/>
    </location>
</feature>
<protein>
    <submittedName>
        <fullName evidence="5">Flagellar basal-body rod protein FlgC</fullName>
    </submittedName>
</protein>
<dbReference type="EMBL" id="JACIEC010000001">
    <property type="protein sequence ID" value="MBB4142106.1"/>
    <property type="molecule type" value="Genomic_DNA"/>
</dbReference>
<feature type="region of interest" description="Disordered" evidence="3">
    <location>
        <begin position="41"/>
        <end position="69"/>
    </location>
</feature>
<dbReference type="GO" id="GO:0009425">
    <property type="term" value="C:bacterial-type flagellum basal body"/>
    <property type="evidence" value="ECO:0007669"/>
    <property type="project" value="UniProtKB-SubCell"/>
</dbReference>
<dbReference type="InterPro" id="IPR019776">
    <property type="entry name" value="Flagellar_basal_body_rod_CS"/>
</dbReference>
<comment type="caution">
    <text evidence="5">The sequence shown here is derived from an EMBL/GenBank/DDBJ whole genome shotgun (WGS) entry which is preliminary data.</text>
</comment>
<keyword evidence="5" id="KW-0282">Flagellum</keyword>
<sequence length="109" mass="11504">MKMSLSGVTNSALSGMQAQVTRLSATANNIANVDSSNYSRLSTQFSTTPDGGVRADLSQSQQPGADGEGVDIGQEMLELTEASLFFKANAAVFETGADLWQLLATIKRD</sequence>
<dbReference type="GO" id="GO:0009424">
    <property type="term" value="C:bacterial-type flagellum hook"/>
    <property type="evidence" value="ECO:0007669"/>
    <property type="project" value="InterPro"/>
</dbReference>
<dbReference type="PROSITE" id="PS00588">
    <property type="entry name" value="FLAGELLA_BB_ROD"/>
    <property type="match status" value="1"/>
</dbReference>
<dbReference type="AlphaFoldDB" id="A0A7W6LFR9"/>
<evidence type="ECO:0000256" key="2">
    <source>
        <dbReference type="ARBA" id="ARBA00009677"/>
    </source>
</evidence>
<proteinExistence type="inferred from homology"/>
<dbReference type="GO" id="GO:0005198">
    <property type="term" value="F:structural molecule activity"/>
    <property type="evidence" value="ECO:0007669"/>
    <property type="project" value="InterPro"/>
</dbReference>
<dbReference type="Pfam" id="PF00460">
    <property type="entry name" value="Flg_bb_rod"/>
    <property type="match status" value="1"/>
</dbReference>
<gene>
    <name evidence="5" type="ORF">GGQ72_000605</name>
</gene>
<dbReference type="GO" id="GO:0044780">
    <property type="term" value="P:bacterial-type flagellum assembly"/>
    <property type="evidence" value="ECO:0007669"/>
    <property type="project" value="InterPro"/>
</dbReference>
<evidence type="ECO:0000256" key="3">
    <source>
        <dbReference type="SAM" id="MobiDB-lite"/>
    </source>
</evidence>
<keyword evidence="6" id="KW-1185">Reference proteome</keyword>